<comment type="caution">
    <text evidence="5">The sequence shown here is derived from an EMBL/GenBank/DDBJ whole genome shotgun (WGS) entry which is preliminary data.</text>
</comment>
<dbReference type="InterPro" id="IPR054613">
    <property type="entry name" value="Peptidase_S78_dom"/>
</dbReference>
<evidence type="ECO:0000259" key="4">
    <source>
        <dbReference type="Pfam" id="PF04586"/>
    </source>
</evidence>
<dbReference type="SUPFAM" id="SSF50789">
    <property type="entry name" value="Herpes virus serine proteinase, assemblin"/>
    <property type="match status" value="1"/>
</dbReference>
<keyword evidence="3" id="KW-0378">Hydrolase</keyword>
<evidence type="ECO:0000313" key="6">
    <source>
        <dbReference type="Proteomes" id="UP000325122"/>
    </source>
</evidence>
<sequence length="157" mass="16539">MRMPAQDGSGVMLEMAGYASLFDEADHGGDIVRRGAFAASLARRGAAGVRMLFQHDAGEPVGVWDAITEDGRGLYVRGRLMGDAPRGRAALSLVRNGAVDGLSIGFRTRHSRPRPGGGRELLEIDLWEVSIVTFPMLAGARLSVLAGPGAVRARAAA</sequence>
<gene>
    <name evidence="5" type="ORF">F1654_04640</name>
</gene>
<evidence type="ECO:0000256" key="2">
    <source>
        <dbReference type="ARBA" id="ARBA00022670"/>
    </source>
</evidence>
<keyword evidence="1" id="KW-1188">Viral release from host cell</keyword>
<dbReference type="NCBIfam" id="TIGR01543">
    <property type="entry name" value="proheadase_HK97"/>
    <property type="match status" value="1"/>
</dbReference>
<dbReference type="InterPro" id="IPR006433">
    <property type="entry name" value="Prohead_protease"/>
</dbReference>
<dbReference type="AlphaFoldDB" id="A0A5M6ZKA9"/>
<dbReference type="Proteomes" id="UP000325122">
    <property type="component" value="Unassembled WGS sequence"/>
</dbReference>
<evidence type="ECO:0000256" key="1">
    <source>
        <dbReference type="ARBA" id="ARBA00022612"/>
    </source>
</evidence>
<evidence type="ECO:0000313" key="5">
    <source>
        <dbReference type="EMBL" id="KAA5805272.1"/>
    </source>
</evidence>
<proteinExistence type="predicted"/>
<reference evidence="5 6" key="1">
    <citation type="submission" date="2019-09" db="EMBL/GenBank/DDBJ databases">
        <authorList>
            <person name="Kevbrin V."/>
            <person name="Grouzdev D.S."/>
        </authorList>
    </citation>
    <scope>NUCLEOTIDE SEQUENCE [LARGE SCALE GENOMIC DNA]</scope>
    <source>
        <strain evidence="5 6">G-192</strain>
    </source>
</reference>
<organism evidence="5 6">
    <name type="scientific">Alkalicaulis satelles</name>
    <dbReference type="NCBI Taxonomy" id="2609175"/>
    <lineage>
        <taxon>Bacteria</taxon>
        <taxon>Pseudomonadati</taxon>
        <taxon>Pseudomonadota</taxon>
        <taxon>Alphaproteobacteria</taxon>
        <taxon>Maricaulales</taxon>
        <taxon>Maricaulaceae</taxon>
        <taxon>Alkalicaulis</taxon>
    </lineage>
</organism>
<protein>
    <submittedName>
        <fullName evidence="5">HK97 family phage prohead protease</fullName>
    </submittedName>
</protein>
<dbReference type="GO" id="GO:0008233">
    <property type="term" value="F:peptidase activity"/>
    <property type="evidence" value="ECO:0007669"/>
    <property type="project" value="UniProtKB-KW"/>
</dbReference>
<feature type="domain" description="Prohead serine protease" evidence="4">
    <location>
        <begin position="5"/>
        <end position="143"/>
    </location>
</feature>
<dbReference type="GO" id="GO:0006508">
    <property type="term" value="P:proteolysis"/>
    <property type="evidence" value="ECO:0007669"/>
    <property type="project" value="UniProtKB-KW"/>
</dbReference>
<keyword evidence="2 5" id="KW-0645">Protease</keyword>
<keyword evidence="6" id="KW-1185">Reference proteome</keyword>
<dbReference type="Pfam" id="PF04586">
    <property type="entry name" value="Peptidase_S78"/>
    <property type="match status" value="1"/>
</dbReference>
<accession>A0A5M6ZKA9</accession>
<dbReference type="EMBL" id="VWOJ01000001">
    <property type="protein sequence ID" value="KAA5805272.1"/>
    <property type="molecule type" value="Genomic_DNA"/>
</dbReference>
<name>A0A5M6ZKA9_9PROT</name>
<evidence type="ECO:0000256" key="3">
    <source>
        <dbReference type="ARBA" id="ARBA00022801"/>
    </source>
</evidence>